<dbReference type="PROSITE" id="PS50985">
    <property type="entry name" value="GRAS"/>
    <property type="match status" value="1"/>
</dbReference>
<feature type="region of interest" description="Disordered" evidence="5">
    <location>
        <begin position="45"/>
        <end position="72"/>
    </location>
</feature>
<evidence type="ECO:0000256" key="5">
    <source>
        <dbReference type="SAM" id="MobiDB-lite"/>
    </source>
</evidence>
<proteinExistence type="inferred from homology"/>
<evidence type="ECO:0000256" key="1">
    <source>
        <dbReference type="ARBA" id="ARBA00023015"/>
    </source>
</evidence>
<evidence type="ECO:0000313" key="6">
    <source>
        <dbReference type="EMBL" id="PIA49261.1"/>
    </source>
</evidence>
<keyword evidence="7" id="KW-1185">Reference proteome</keyword>
<feature type="coiled-coil region" evidence="4">
    <location>
        <begin position="179"/>
        <end position="206"/>
    </location>
</feature>
<dbReference type="Proteomes" id="UP000230069">
    <property type="component" value="Unassembled WGS sequence"/>
</dbReference>
<dbReference type="PANTHER" id="PTHR31636">
    <property type="entry name" value="OSJNBA0084A10.13 PROTEIN-RELATED"/>
    <property type="match status" value="1"/>
</dbReference>
<dbReference type="OrthoDB" id="677896at2759"/>
<dbReference type="STRING" id="218851.A0A2G5E0M6"/>
<dbReference type="EMBL" id="KZ305030">
    <property type="protein sequence ID" value="PIA49261.1"/>
    <property type="molecule type" value="Genomic_DNA"/>
</dbReference>
<feature type="region of interest" description="Disordered" evidence="5">
    <location>
        <begin position="238"/>
        <end position="270"/>
    </location>
</feature>
<name>A0A2G5E0M6_AQUCA</name>
<evidence type="ECO:0000256" key="4">
    <source>
        <dbReference type="SAM" id="Coils"/>
    </source>
</evidence>
<feature type="compositionally biased region" description="Low complexity" evidence="5">
    <location>
        <begin position="148"/>
        <end position="171"/>
    </location>
</feature>
<evidence type="ECO:0000256" key="3">
    <source>
        <dbReference type="PROSITE-ProRule" id="PRU01191"/>
    </source>
</evidence>
<gene>
    <name evidence="6" type="ORF">AQUCO_01300249v1</name>
</gene>
<feature type="compositionally biased region" description="Low complexity" evidence="5">
    <location>
        <begin position="251"/>
        <end position="270"/>
    </location>
</feature>
<dbReference type="InParanoid" id="A0A2G5E0M6"/>
<evidence type="ECO:0000313" key="7">
    <source>
        <dbReference type="Proteomes" id="UP000230069"/>
    </source>
</evidence>
<accession>A0A2G5E0M6</accession>
<sequence length="646" mass="71945">MASGFPSGSLGGGGGGGGDFYINPTTSFGGGSAMINNNVQLQYRQQQQQQQQLQHLQHEQQFSSIPPRRNMSNFVGKRSISELEKQQHLQLQQGVLYRSVKQRNQYNHTSPISPLTPFDFSSGNINNHQTSYSSSSSYSHPHLQQLRSFSSTNSSSYNNNNPSFSNSSSSLVSNRVVSLEKEFESKKKMRNTLQELEKQLLDDNEDDDVEGGGEGGDVVSIVTSSEWSETMQNLITPNHQISNKKPPFSPSPTSSSSSSSASSSSPQTSSSKQTFIDIATAISDGNLDIATTKLDHLSQVSNFHGDSEQRFIAYMVSALRSRLNPTENSSNATQLFQNDHILATQMLYESSPCFKLSFMAANLAILEATKDQPNNIHVLDFDIGQGNQYISLIQSIAERRTKPIIIRITSVLLLHPEENQNQNQNQRIVGDRLRKFADHFGIGLKFNIVVCKTISSLNQESLLCCENDEAEALVVNFAFKLYKLSDESVSTENPRDELLRLVKSLKPRVVTMVEQEMNCNTATFVARVAEVSSYYLALFNSIDSTMNRDGSERVKIEECLGRKAFNSVTCEGRERVERCELFGKWRARMRMAGFVTRPLGQHVAGSMKTKLNSVYRNNPGFTVKEEADGICFGWNDRVLTVASAWC</sequence>
<organism evidence="6 7">
    <name type="scientific">Aquilegia coerulea</name>
    <name type="common">Rocky mountain columbine</name>
    <dbReference type="NCBI Taxonomy" id="218851"/>
    <lineage>
        <taxon>Eukaryota</taxon>
        <taxon>Viridiplantae</taxon>
        <taxon>Streptophyta</taxon>
        <taxon>Embryophyta</taxon>
        <taxon>Tracheophyta</taxon>
        <taxon>Spermatophyta</taxon>
        <taxon>Magnoliopsida</taxon>
        <taxon>Ranunculales</taxon>
        <taxon>Ranunculaceae</taxon>
        <taxon>Thalictroideae</taxon>
        <taxon>Aquilegia</taxon>
    </lineage>
</organism>
<feature type="region of interest" description="SAW" evidence="3">
    <location>
        <begin position="569"/>
        <end position="646"/>
    </location>
</feature>
<feature type="region of interest" description="Leucine repeat II (LRII)" evidence="3">
    <location>
        <begin position="428"/>
        <end position="460"/>
    </location>
</feature>
<dbReference type="InterPro" id="IPR005202">
    <property type="entry name" value="TF_GRAS"/>
</dbReference>
<keyword evidence="2" id="KW-0804">Transcription</keyword>
<feature type="compositionally biased region" description="Low complexity" evidence="5">
    <location>
        <begin position="45"/>
        <end position="61"/>
    </location>
</feature>
<comment type="similarity">
    <text evidence="3">Belongs to the GRAS family.</text>
</comment>
<evidence type="ECO:0000256" key="2">
    <source>
        <dbReference type="ARBA" id="ARBA00023163"/>
    </source>
</evidence>
<feature type="region of interest" description="Disordered" evidence="5">
    <location>
        <begin position="129"/>
        <end position="171"/>
    </location>
</feature>
<feature type="short sequence motif" description="VHIID" evidence="3">
    <location>
        <begin position="376"/>
        <end position="380"/>
    </location>
</feature>
<keyword evidence="4" id="KW-0175">Coiled coil</keyword>
<protein>
    <submittedName>
        <fullName evidence="6">Uncharacterized protein</fullName>
    </submittedName>
</protein>
<reference evidence="6 7" key="1">
    <citation type="submission" date="2017-09" db="EMBL/GenBank/DDBJ databases">
        <title>WGS assembly of Aquilegia coerulea Goldsmith.</title>
        <authorList>
            <person name="Hodges S."/>
            <person name="Kramer E."/>
            <person name="Nordborg M."/>
            <person name="Tomkins J."/>
            <person name="Borevitz J."/>
            <person name="Derieg N."/>
            <person name="Yan J."/>
            <person name="Mihaltcheva S."/>
            <person name="Hayes R.D."/>
            <person name="Rokhsar D."/>
        </authorList>
    </citation>
    <scope>NUCLEOTIDE SEQUENCE [LARGE SCALE GENOMIC DNA]</scope>
    <source>
        <strain evidence="7">cv. Goldsmith</strain>
    </source>
</reference>
<dbReference type="Pfam" id="PF03514">
    <property type="entry name" value="GRAS"/>
    <property type="match status" value="1"/>
</dbReference>
<dbReference type="AlphaFoldDB" id="A0A2G5E0M6"/>
<comment type="caution">
    <text evidence="3">Lacks conserved residue(s) required for the propagation of feature annotation.</text>
</comment>
<dbReference type="FunCoup" id="A0A2G5E0M6">
    <property type="interactions" value="1134"/>
</dbReference>
<keyword evidence="1" id="KW-0805">Transcription regulation</keyword>